<dbReference type="Pfam" id="PF13374">
    <property type="entry name" value="TPR_10"/>
    <property type="match status" value="1"/>
</dbReference>
<evidence type="ECO:0000259" key="4">
    <source>
        <dbReference type="PROSITE" id="PS51755"/>
    </source>
</evidence>
<feature type="region of interest" description="Disordered" evidence="3">
    <location>
        <begin position="150"/>
        <end position="179"/>
    </location>
</feature>
<dbReference type="RefSeq" id="WP_382370942.1">
    <property type="nucleotide sequence ID" value="NZ_JBHRZI010000011.1"/>
</dbReference>
<evidence type="ECO:0000256" key="2">
    <source>
        <dbReference type="PROSITE-ProRule" id="PRU01091"/>
    </source>
</evidence>
<comment type="caution">
    <text evidence="5">The sequence shown here is derived from an EMBL/GenBank/DDBJ whole genome shotgun (WGS) entry which is preliminary data.</text>
</comment>
<dbReference type="Pfam" id="PF00486">
    <property type="entry name" value="Trans_reg_C"/>
    <property type="match status" value="1"/>
</dbReference>
<keyword evidence="1 2" id="KW-0238">DNA-binding</keyword>
<dbReference type="GO" id="GO:0005524">
    <property type="term" value="F:ATP binding"/>
    <property type="evidence" value="ECO:0007669"/>
    <property type="project" value="UniProtKB-KW"/>
</dbReference>
<dbReference type="Pfam" id="PF13424">
    <property type="entry name" value="TPR_12"/>
    <property type="match status" value="1"/>
</dbReference>
<dbReference type="SMART" id="SM00028">
    <property type="entry name" value="TPR"/>
    <property type="match status" value="5"/>
</dbReference>
<gene>
    <name evidence="5" type="ORF">ACFOWZ_08680</name>
</gene>
<dbReference type="SMART" id="SM00862">
    <property type="entry name" value="Trans_reg_C"/>
    <property type="match status" value="1"/>
</dbReference>
<accession>A0ABV8BNJ7</accession>
<evidence type="ECO:0000313" key="5">
    <source>
        <dbReference type="EMBL" id="MFC3891550.1"/>
    </source>
</evidence>
<dbReference type="Gene3D" id="1.25.40.10">
    <property type="entry name" value="Tetratricopeptide repeat domain"/>
    <property type="match status" value="2"/>
</dbReference>
<feature type="domain" description="OmpR/PhoB-type" evidence="4">
    <location>
        <begin position="1"/>
        <end position="87"/>
    </location>
</feature>
<dbReference type="SUPFAM" id="SSF48452">
    <property type="entry name" value="TPR-like"/>
    <property type="match status" value="2"/>
</dbReference>
<dbReference type="PANTHER" id="PTHR47691:SF3">
    <property type="entry name" value="HTH-TYPE TRANSCRIPTIONAL REGULATOR RV0890C-RELATED"/>
    <property type="match status" value="1"/>
</dbReference>
<dbReference type="PROSITE" id="PS51755">
    <property type="entry name" value="OMPR_PHOB"/>
    <property type="match status" value="1"/>
</dbReference>
<keyword evidence="5" id="KW-0547">Nucleotide-binding</keyword>
<dbReference type="InterPro" id="IPR036388">
    <property type="entry name" value="WH-like_DNA-bd_sf"/>
</dbReference>
<dbReference type="InterPro" id="IPR019734">
    <property type="entry name" value="TPR_rpt"/>
</dbReference>
<evidence type="ECO:0000256" key="3">
    <source>
        <dbReference type="SAM" id="MobiDB-lite"/>
    </source>
</evidence>
<evidence type="ECO:0000313" key="6">
    <source>
        <dbReference type="Proteomes" id="UP001595690"/>
    </source>
</evidence>
<dbReference type="InterPro" id="IPR027417">
    <property type="entry name" value="P-loop_NTPase"/>
</dbReference>
<dbReference type="SUPFAM" id="SSF52540">
    <property type="entry name" value="P-loop containing nucleoside triphosphate hydrolases"/>
    <property type="match status" value="1"/>
</dbReference>
<protein>
    <submittedName>
        <fullName evidence="5">ATP-binding protein</fullName>
    </submittedName>
</protein>
<keyword evidence="6" id="KW-1185">Reference proteome</keyword>
<dbReference type="PANTHER" id="PTHR47691">
    <property type="entry name" value="REGULATOR-RELATED"/>
    <property type="match status" value="1"/>
</dbReference>
<dbReference type="PRINTS" id="PR00364">
    <property type="entry name" value="DISEASERSIST"/>
</dbReference>
<dbReference type="Gene3D" id="3.40.50.300">
    <property type="entry name" value="P-loop containing nucleotide triphosphate hydrolases"/>
    <property type="match status" value="1"/>
</dbReference>
<sequence length="876" mass="95851">MRIRLLGSLAVSGVSLTERQRCLLAALLLEPGRAVPMSRLLAATWGDEPPSNPDKALRNQMHRLRRALEPVPELAIVTVGQTYLAEIDPDLVDLHHFRRLVAKARTLANPALLRSALDLWQDEALRDLPQRRWWAGVREALAFERRAVQEELDHSDDSPAAPERVPRQLPAAPGGFAGREPELRELADRSGVVLITAIDGTAGVGKTSLALQFAHSESDRFPDGHLYVNLRGFDPQDQPLRPADVLTQFLRALGVRAYQVPISENEQAELYRTLMAGRRMLVLLDNAADAAQVRPLLPGGASTCLITSRNRLSGVDASPLFLDVLSEDEAVAVVRGLLGQDVDVAAARELARLCGYLPLALRIAAANAGAFLSDTVAELREQNRLAALEIHDDEQVAVRAAFDLSYLALDEAHRRLFRRLGLLAGVDFTAESAAPLAGDASLDTLLAANLVEQHIPGRYRLHDLLRLYAHERAQSDEQAEDLDQALDRYHGWYLDAAHTAARQLTSEFRHLEEGTEITLPTSGRAWLEAERANLVALATNAPPQLRWLYADRLHGFLRLSRYAADLFTVSTAALDAAEAAGDDRGRLAALHALSSGYANSGRLRQAVEIAEQALDLAWPRARVRLLSALSNLWREIGDVGRSLEYCRAAVDLATELGQKDLLHALYAAFGAGCWLQGELETSAQYFELAIQRATELGLEDRAGVYLSSYGLTLRDLGRVDEAIDCSTRAIVVLRQHAGRALLSHALDDLAWACGDAGRYEEALRHGTEALEIAKEIDDPAAEADACSTLGAALRSLGRDDEAREHLTRAVALARSVGYAHAEAAALITMRTVADVQLGLTIARTSGFKLLERRALAVLAEIHPDREFYAREAAQSY</sequence>
<dbReference type="InterPro" id="IPR011990">
    <property type="entry name" value="TPR-like_helical_dom_sf"/>
</dbReference>
<dbReference type="EMBL" id="JBHRZI010000011">
    <property type="protein sequence ID" value="MFC3891550.1"/>
    <property type="molecule type" value="Genomic_DNA"/>
</dbReference>
<dbReference type="SUPFAM" id="SSF46894">
    <property type="entry name" value="C-terminal effector domain of the bipartite response regulators"/>
    <property type="match status" value="1"/>
</dbReference>
<proteinExistence type="predicted"/>
<dbReference type="InterPro" id="IPR016032">
    <property type="entry name" value="Sig_transdc_resp-reg_C-effctor"/>
</dbReference>
<feature type="DNA-binding region" description="OmpR/PhoB-type" evidence="2">
    <location>
        <begin position="1"/>
        <end position="87"/>
    </location>
</feature>
<dbReference type="InterPro" id="IPR001867">
    <property type="entry name" value="OmpR/PhoB-type_DNA-bd"/>
</dbReference>
<evidence type="ECO:0000256" key="1">
    <source>
        <dbReference type="ARBA" id="ARBA00023125"/>
    </source>
</evidence>
<keyword evidence="5" id="KW-0067">ATP-binding</keyword>
<dbReference type="Proteomes" id="UP001595690">
    <property type="component" value="Unassembled WGS sequence"/>
</dbReference>
<reference evidence="6" key="1">
    <citation type="journal article" date="2019" name="Int. J. Syst. Evol. Microbiol.">
        <title>The Global Catalogue of Microorganisms (GCM) 10K type strain sequencing project: providing services to taxonomists for standard genome sequencing and annotation.</title>
        <authorList>
            <consortium name="The Broad Institute Genomics Platform"/>
            <consortium name="The Broad Institute Genome Sequencing Center for Infectious Disease"/>
            <person name="Wu L."/>
            <person name="Ma J."/>
        </authorList>
    </citation>
    <scope>NUCLEOTIDE SEQUENCE [LARGE SCALE GENOMIC DNA]</scope>
    <source>
        <strain evidence="6">CGMCC 4.7405</strain>
    </source>
</reference>
<organism evidence="5 6">
    <name type="scientific">Lentzea rhizosphaerae</name>
    <dbReference type="NCBI Taxonomy" id="2041025"/>
    <lineage>
        <taxon>Bacteria</taxon>
        <taxon>Bacillati</taxon>
        <taxon>Actinomycetota</taxon>
        <taxon>Actinomycetes</taxon>
        <taxon>Pseudonocardiales</taxon>
        <taxon>Pseudonocardiaceae</taxon>
        <taxon>Lentzea</taxon>
    </lineage>
</organism>
<dbReference type="Gene3D" id="1.10.10.10">
    <property type="entry name" value="Winged helix-like DNA-binding domain superfamily/Winged helix DNA-binding domain"/>
    <property type="match status" value="1"/>
</dbReference>
<name>A0ABV8BNJ7_9PSEU</name>